<evidence type="ECO:0000313" key="6">
    <source>
        <dbReference type="EMBL" id="KAL2095571.1"/>
    </source>
</evidence>
<accession>A0ABD1K906</accession>
<organism evidence="6 7">
    <name type="scientific">Coilia grayii</name>
    <name type="common">Gray's grenadier anchovy</name>
    <dbReference type="NCBI Taxonomy" id="363190"/>
    <lineage>
        <taxon>Eukaryota</taxon>
        <taxon>Metazoa</taxon>
        <taxon>Chordata</taxon>
        <taxon>Craniata</taxon>
        <taxon>Vertebrata</taxon>
        <taxon>Euteleostomi</taxon>
        <taxon>Actinopterygii</taxon>
        <taxon>Neopterygii</taxon>
        <taxon>Teleostei</taxon>
        <taxon>Clupei</taxon>
        <taxon>Clupeiformes</taxon>
        <taxon>Clupeoidei</taxon>
        <taxon>Engraulidae</taxon>
        <taxon>Coilinae</taxon>
        <taxon>Coilia</taxon>
    </lineage>
</organism>
<dbReference type="PANTHER" id="PTHR13627">
    <property type="entry name" value="FUKUTIN RELATED PROTEIN"/>
    <property type="match status" value="1"/>
</dbReference>
<reference evidence="6 7" key="1">
    <citation type="submission" date="2024-09" db="EMBL/GenBank/DDBJ databases">
        <title>A chromosome-level genome assembly of Gray's grenadier anchovy, Coilia grayii.</title>
        <authorList>
            <person name="Fu Z."/>
        </authorList>
    </citation>
    <scope>NUCLEOTIDE SEQUENCE [LARGE SCALE GENOMIC DNA]</scope>
    <source>
        <strain evidence="6">G4</strain>
        <tissue evidence="6">Muscle</tissue>
    </source>
</reference>
<comment type="similarity">
    <text evidence="1">Belongs to the LicD transferase family.</text>
</comment>
<keyword evidence="3" id="KW-0472">Membrane</keyword>
<dbReference type="InterPro" id="IPR052613">
    <property type="entry name" value="LicD_transferase"/>
</dbReference>
<dbReference type="Pfam" id="PF04991">
    <property type="entry name" value="LicD"/>
    <property type="match status" value="1"/>
</dbReference>
<feature type="transmembrane region" description="Helical" evidence="3">
    <location>
        <begin position="6"/>
        <end position="25"/>
    </location>
</feature>
<dbReference type="InterPro" id="IPR055105">
    <property type="entry name" value="FKRP_N"/>
</dbReference>
<protein>
    <recommendedName>
        <fullName evidence="2">Ribitol-5-phosphate transferase</fullName>
    </recommendedName>
</protein>
<keyword evidence="7" id="KW-1185">Reference proteome</keyword>
<evidence type="ECO:0000256" key="1">
    <source>
        <dbReference type="ARBA" id="ARBA00010623"/>
    </source>
</evidence>
<evidence type="ECO:0000256" key="3">
    <source>
        <dbReference type="SAM" id="Phobius"/>
    </source>
</evidence>
<dbReference type="Proteomes" id="UP001591681">
    <property type="component" value="Unassembled WGS sequence"/>
</dbReference>
<dbReference type="PANTHER" id="PTHR13627:SF31">
    <property type="entry name" value="RIBITOL 5-PHOSPHATE TRANSFERASE FKRP"/>
    <property type="match status" value="1"/>
</dbReference>
<name>A0ABD1K906_9TELE</name>
<dbReference type="EMBL" id="JBHFQA010000007">
    <property type="protein sequence ID" value="KAL2095571.1"/>
    <property type="molecule type" value="Genomic_DNA"/>
</dbReference>
<comment type="caution">
    <text evidence="6">The sequence shown here is derived from an EMBL/GenBank/DDBJ whole genome shotgun (WGS) entry which is preliminary data.</text>
</comment>
<feature type="domain" description="FKRP stem" evidence="5">
    <location>
        <begin position="86"/>
        <end position="331"/>
    </location>
</feature>
<dbReference type="Pfam" id="PF22921">
    <property type="entry name" value="FKRP_N"/>
    <property type="match status" value="1"/>
</dbReference>
<dbReference type="InterPro" id="IPR007074">
    <property type="entry name" value="LicD/FKTN/FKRP_NTP_transf"/>
</dbReference>
<evidence type="ECO:0000259" key="5">
    <source>
        <dbReference type="Pfam" id="PF22921"/>
    </source>
</evidence>
<sequence>MRVSFCQALLAGAIVINLLILYYVSRTQQQMMERRREQGKGAKRAGMADPGGLGAGVGLGAVGLAGVVGGGGVNMVGVGGGVKGEVSSRGGAPRVTVLLREFEDFENYVGEVARSFLRQRPDLPFLAVADVPPYPPLALPEGGGARLLVLAPSPDLPPQANRPEFHVQTEFILLVPDGVELEHGRQVEHLIRELEGEGGGAVRLVAAPVLMRSSVQCLHLRVSLREWTATYSAAASGSSGSVCTALSGDAVVLLRAEDLFNLSMPLRRPLFASLFVQTALRGWRVKLLEAPCFTAGRRPLFSSAHNQWKAESRHKEAMAELMRSFGLKRVLHADGREQWFGCSKETARCFGTVRDDTPDYLYLDRWTPPCCLRALRDTTKYVISVLEGAGVRYWLEGGSLLGAARHQDIIPWDYDVDLGIYLEDIPNCDQLRGLDSGSLVDSHGYVWERAVEGDFYRVQYSETNHLHVDLWPFYTRNGVMTKDTWTEHKQDVEFPEHFLQPLVPMPFAGLTVYAPNNHRAFLELKFGQGVIENPQYPNPARKRLDQSHL</sequence>
<gene>
    <name evidence="6" type="ORF">ACEWY4_007719</name>
</gene>
<dbReference type="AlphaFoldDB" id="A0ABD1K906"/>
<dbReference type="GO" id="GO:0009100">
    <property type="term" value="P:glycoprotein metabolic process"/>
    <property type="evidence" value="ECO:0007669"/>
    <property type="project" value="UniProtKB-ARBA"/>
</dbReference>
<proteinExistence type="inferred from homology"/>
<feature type="domain" description="LicD/FKTN/FKRP nucleotidyltransferase" evidence="4">
    <location>
        <begin position="390"/>
        <end position="424"/>
    </location>
</feature>
<evidence type="ECO:0000256" key="2">
    <source>
        <dbReference type="ARBA" id="ARBA00033332"/>
    </source>
</evidence>
<keyword evidence="3" id="KW-1133">Transmembrane helix</keyword>
<evidence type="ECO:0000313" key="7">
    <source>
        <dbReference type="Proteomes" id="UP001591681"/>
    </source>
</evidence>
<keyword evidence="3" id="KW-0812">Transmembrane</keyword>
<evidence type="ECO:0000259" key="4">
    <source>
        <dbReference type="Pfam" id="PF04991"/>
    </source>
</evidence>